<evidence type="ECO:0000313" key="2">
    <source>
        <dbReference type="EMBL" id="KAF7265972.1"/>
    </source>
</evidence>
<dbReference type="AlphaFoldDB" id="A0A834HRY1"/>
<sequence length="85" mass="9480">MLVSMRSVVLAILVVIFCISQIGGEDIEKQPASKTIAETDVFINNASIEDLNCRGKFSINVAIIQLNLSNFNVMYEYTHTVPKME</sequence>
<dbReference type="EMBL" id="JAACXV010014582">
    <property type="protein sequence ID" value="KAF7265972.1"/>
    <property type="molecule type" value="Genomic_DNA"/>
</dbReference>
<keyword evidence="1" id="KW-0732">Signal</keyword>
<comment type="caution">
    <text evidence="2">The sequence shown here is derived from an EMBL/GenBank/DDBJ whole genome shotgun (WGS) entry which is preliminary data.</text>
</comment>
<evidence type="ECO:0000313" key="3">
    <source>
        <dbReference type="Proteomes" id="UP000625711"/>
    </source>
</evidence>
<reference evidence="2" key="1">
    <citation type="submission" date="2020-08" db="EMBL/GenBank/DDBJ databases">
        <title>Genome sequencing and assembly of the red palm weevil Rhynchophorus ferrugineus.</title>
        <authorList>
            <person name="Dias G.B."/>
            <person name="Bergman C.M."/>
            <person name="Manee M."/>
        </authorList>
    </citation>
    <scope>NUCLEOTIDE SEQUENCE</scope>
    <source>
        <strain evidence="2">AA-2017</strain>
        <tissue evidence="2">Whole larva</tissue>
    </source>
</reference>
<keyword evidence="3" id="KW-1185">Reference proteome</keyword>
<feature type="signal peptide" evidence="1">
    <location>
        <begin position="1"/>
        <end position="24"/>
    </location>
</feature>
<evidence type="ECO:0000256" key="1">
    <source>
        <dbReference type="SAM" id="SignalP"/>
    </source>
</evidence>
<accession>A0A834HRY1</accession>
<protein>
    <submittedName>
        <fullName evidence="2">Uncharacterized protein</fullName>
    </submittedName>
</protein>
<name>A0A834HRY1_RHYFE</name>
<feature type="chain" id="PRO_5033045461" evidence="1">
    <location>
        <begin position="25"/>
        <end position="85"/>
    </location>
</feature>
<proteinExistence type="predicted"/>
<gene>
    <name evidence="2" type="ORF">GWI33_020709</name>
</gene>
<dbReference type="Proteomes" id="UP000625711">
    <property type="component" value="Unassembled WGS sequence"/>
</dbReference>
<organism evidence="2 3">
    <name type="scientific">Rhynchophorus ferrugineus</name>
    <name type="common">Red palm weevil</name>
    <name type="synonym">Curculio ferrugineus</name>
    <dbReference type="NCBI Taxonomy" id="354439"/>
    <lineage>
        <taxon>Eukaryota</taxon>
        <taxon>Metazoa</taxon>
        <taxon>Ecdysozoa</taxon>
        <taxon>Arthropoda</taxon>
        <taxon>Hexapoda</taxon>
        <taxon>Insecta</taxon>
        <taxon>Pterygota</taxon>
        <taxon>Neoptera</taxon>
        <taxon>Endopterygota</taxon>
        <taxon>Coleoptera</taxon>
        <taxon>Polyphaga</taxon>
        <taxon>Cucujiformia</taxon>
        <taxon>Curculionidae</taxon>
        <taxon>Dryophthorinae</taxon>
        <taxon>Rhynchophorus</taxon>
    </lineage>
</organism>